<sequence length="436" mass="48764">MVRRLLNWFVADDTGQYTINNLVAIAIITLVCASSFDVLSPNMEAATHLVDMEVKDHAASTSSGNLINQLFWVAMIGLAGYTILRDPQRAKRIVVAQWPLVVICLLAFASVTWALAPNIAFRRSVMLVFVIGSVFAGVSYLRRPEQLLLILYRICTLALAFNLMALALGNFDKDGFFYGIHGNKNVLGAIALLAILFGIASRKLFTTQINRLYNGAYLMLWLLVLVISVSKTSIALLFVVPALVFGVQVVATNTRLNVGILMLLAFTLMTLAIFIVLSLYNWHIKEFFAQFMSDPGLTGRDYIWAFMLDRIDTRWLLGHGYGSFWGIGQQSPNVVYGRSYLTLLNQGHNGYLDLLAKLGVIGMAIYLLVLVQFARQSGQIQSTHPLLFFLFWILLVITLFHNITESSLMRGSHSMWIIQLLVLTSVARICADRRLQ</sequence>
<evidence type="ECO:0000256" key="2">
    <source>
        <dbReference type="ARBA" id="ARBA00022692"/>
    </source>
</evidence>
<feature type="transmembrane region" description="Helical" evidence="5">
    <location>
        <begin position="121"/>
        <end position="141"/>
    </location>
</feature>
<keyword evidence="3 5" id="KW-1133">Transmembrane helix</keyword>
<feature type="transmembrane region" description="Helical" evidence="5">
    <location>
        <begin position="354"/>
        <end position="374"/>
    </location>
</feature>
<feature type="transmembrane region" description="Helical" evidence="5">
    <location>
        <begin position="258"/>
        <end position="282"/>
    </location>
</feature>
<dbReference type="Pfam" id="PF04932">
    <property type="entry name" value="Wzy_C"/>
    <property type="match status" value="1"/>
</dbReference>
<evidence type="ECO:0000313" key="8">
    <source>
        <dbReference type="Proteomes" id="UP000199527"/>
    </source>
</evidence>
<evidence type="ECO:0000259" key="6">
    <source>
        <dbReference type="Pfam" id="PF04932"/>
    </source>
</evidence>
<dbReference type="InterPro" id="IPR051533">
    <property type="entry name" value="WaaL-like"/>
</dbReference>
<keyword evidence="2 5" id="KW-0812">Transmembrane</keyword>
<name>A0A1G8TL41_9GAMM</name>
<dbReference type="GO" id="GO:0016020">
    <property type="term" value="C:membrane"/>
    <property type="evidence" value="ECO:0007669"/>
    <property type="project" value="UniProtKB-SubCell"/>
</dbReference>
<dbReference type="AlphaFoldDB" id="A0A1G8TL41"/>
<feature type="transmembrane region" description="Helical" evidence="5">
    <location>
        <begin position="186"/>
        <end position="205"/>
    </location>
</feature>
<evidence type="ECO:0000313" key="7">
    <source>
        <dbReference type="EMBL" id="SDJ42173.1"/>
    </source>
</evidence>
<accession>A0A1G8TL41</accession>
<feature type="transmembrane region" description="Helical" evidence="5">
    <location>
        <begin position="96"/>
        <end position="115"/>
    </location>
</feature>
<feature type="transmembrane region" description="Helical" evidence="5">
    <location>
        <begin position="66"/>
        <end position="84"/>
    </location>
</feature>
<evidence type="ECO:0000256" key="4">
    <source>
        <dbReference type="ARBA" id="ARBA00023136"/>
    </source>
</evidence>
<evidence type="ECO:0000256" key="5">
    <source>
        <dbReference type="SAM" id="Phobius"/>
    </source>
</evidence>
<dbReference type="EMBL" id="FNEM01000008">
    <property type="protein sequence ID" value="SDJ42173.1"/>
    <property type="molecule type" value="Genomic_DNA"/>
</dbReference>
<evidence type="ECO:0000256" key="3">
    <source>
        <dbReference type="ARBA" id="ARBA00022989"/>
    </source>
</evidence>
<feature type="transmembrane region" description="Helical" evidence="5">
    <location>
        <begin position="148"/>
        <end position="166"/>
    </location>
</feature>
<dbReference type="InterPro" id="IPR007016">
    <property type="entry name" value="O-antigen_ligase-rel_domated"/>
</dbReference>
<feature type="transmembrane region" description="Helical" evidence="5">
    <location>
        <begin position="415"/>
        <end position="431"/>
    </location>
</feature>
<feature type="transmembrane region" description="Helical" evidence="5">
    <location>
        <begin position="21"/>
        <end position="39"/>
    </location>
</feature>
<organism evidence="7 8">
    <name type="scientific">Ferrimonas sediminum</name>
    <dbReference type="NCBI Taxonomy" id="718193"/>
    <lineage>
        <taxon>Bacteria</taxon>
        <taxon>Pseudomonadati</taxon>
        <taxon>Pseudomonadota</taxon>
        <taxon>Gammaproteobacteria</taxon>
        <taxon>Alteromonadales</taxon>
        <taxon>Ferrimonadaceae</taxon>
        <taxon>Ferrimonas</taxon>
    </lineage>
</organism>
<dbReference type="Proteomes" id="UP000199527">
    <property type="component" value="Unassembled WGS sequence"/>
</dbReference>
<protein>
    <submittedName>
        <fullName evidence="7">O-antigen ligase</fullName>
    </submittedName>
</protein>
<reference evidence="8" key="1">
    <citation type="submission" date="2016-10" db="EMBL/GenBank/DDBJ databases">
        <authorList>
            <person name="Varghese N."/>
            <person name="Submissions S."/>
        </authorList>
    </citation>
    <scope>NUCLEOTIDE SEQUENCE [LARGE SCALE GENOMIC DNA]</scope>
    <source>
        <strain evidence="8">DSM 23317</strain>
    </source>
</reference>
<proteinExistence type="predicted"/>
<dbReference type="PANTHER" id="PTHR37422">
    <property type="entry name" value="TEICHURONIC ACID BIOSYNTHESIS PROTEIN TUAE"/>
    <property type="match status" value="1"/>
</dbReference>
<keyword evidence="4 5" id="KW-0472">Membrane</keyword>
<evidence type="ECO:0000256" key="1">
    <source>
        <dbReference type="ARBA" id="ARBA00004141"/>
    </source>
</evidence>
<feature type="domain" description="O-antigen ligase-related" evidence="6">
    <location>
        <begin position="218"/>
        <end position="367"/>
    </location>
</feature>
<gene>
    <name evidence="7" type="ORF">SAMN04488540_10816</name>
</gene>
<feature type="transmembrane region" description="Helical" evidence="5">
    <location>
        <begin position="386"/>
        <end position="403"/>
    </location>
</feature>
<keyword evidence="8" id="KW-1185">Reference proteome</keyword>
<dbReference type="GO" id="GO:0016874">
    <property type="term" value="F:ligase activity"/>
    <property type="evidence" value="ECO:0007669"/>
    <property type="project" value="UniProtKB-KW"/>
</dbReference>
<keyword evidence="7" id="KW-0436">Ligase</keyword>
<comment type="subcellular location">
    <subcellularLocation>
        <location evidence="1">Membrane</location>
        <topology evidence="1">Multi-pass membrane protein</topology>
    </subcellularLocation>
</comment>
<feature type="transmembrane region" description="Helical" evidence="5">
    <location>
        <begin position="212"/>
        <end position="228"/>
    </location>
</feature>
<feature type="transmembrane region" description="Helical" evidence="5">
    <location>
        <begin position="234"/>
        <end position="251"/>
    </location>
</feature>
<dbReference type="PANTHER" id="PTHR37422:SF21">
    <property type="entry name" value="EXOQ-LIKE PROTEIN"/>
    <property type="match status" value="1"/>
</dbReference>